<evidence type="ECO:0000313" key="3">
    <source>
        <dbReference type="EMBL" id="VZO35613.1"/>
    </source>
</evidence>
<dbReference type="FunFam" id="3.20.20.30:FF:000002">
    <property type="entry name" value="LLM class flavin-dependent oxidoreductase"/>
    <property type="match status" value="1"/>
</dbReference>
<dbReference type="AlphaFoldDB" id="A0A7M4DFC0"/>
<reference evidence="3 4" key="1">
    <citation type="submission" date="2019-11" db="EMBL/GenBank/DDBJ databases">
        <authorList>
            <person name="Criscuolo A."/>
        </authorList>
    </citation>
    <scope>NUCLEOTIDE SEQUENCE [LARGE SCALE GENOMIC DNA]</scope>
    <source>
        <strain evidence="3">CIP111667</strain>
    </source>
</reference>
<name>A0A7M4DFC0_9MICO</name>
<dbReference type="EC" id="1.14.14.3" evidence="3"/>
<comment type="similarity">
    <text evidence="1">To bacterial alkanal monooxygenase alpha and beta chains.</text>
</comment>
<dbReference type="InterPro" id="IPR050766">
    <property type="entry name" value="Bact_Lucif_Oxidored"/>
</dbReference>
<dbReference type="PANTHER" id="PTHR30137:SF6">
    <property type="entry name" value="LUCIFERASE-LIKE MONOOXYGENASE"/>
    <property type="match status" value="1"/>
</dbReference>
<dbReference type="InterPro" id="IPR011251">
    <property type="entry name" value="Luciferase-like_dom"/>
</dbReference>
<evidence type="ECO:0000259" key="2">
    <source>
        <dbReference type="Pfam" id="PF00296"/>
    </source>
</evidence>
<dbReference type="Proteomes" id="UP000419743">
    <property type="component" value="Unassembled WGS sequence"/>
</dbReference>
<evidence type="ECO:0000313" key="4">
    <source>
        <dbReference type="Proteomes" id="UP000419743"/>
    </source>
</evidence>
<keyword evidence="3" id="KW-0560">Oxidoreductase</keyword>
<dbReference type="PANTHER" id="PTHR30137">
    <property type="entry name" value="LUCIFERASE-LIKE MONOOXYGENASE"/>
    <property type="match status" value="1"/>
</dbReference>
<dbReference type="NCBIfam" id="TIGR03558">
    <property type="entry name" value="oxido_grp_1"/>
    <property type="match status" value="1"/>
</dbReference>
<comment type="caution">
    <text evidence="3">The sequence shown here is derived from an EMBL/GenBank/DDBJ whole genome shotgun (WGS) entry which is preliminary data.</text>
</comment>
<sequence length="364" mass="38309">MSFDRPPVDRNSPAGARVAAKDAVWSPRALSRKVTMSLPLSLLDLATVGKGETAREALEGSVALARTAERTGFRRVWYAEHHNSPGIASSATAVLIAHVAANTRSIRLGSGGIMLPNHSPLTIAEQFGTLASLHPGRIDLGLGRAPGTDQVTMRALRRDATSSDTFPRDVQELQGYLSGESLLPGVEAYPGSGTNVPLYILGSSLFGAQLAAALGLPYAFASHFAPAALEQAVAVYRREFTPSDQLAEPYVIAGVGVATGETDAEAQAQLLATQRSRVALILGGKRDFTDDEADMVLASPQGQHLLEMMRYTAVGTAATVGEYLTTFAKHADADELIVALHATTVTERLRAAELVAQAGALTGN</sequence>
<evidence type="ECO:0000256" key="1">
    <source>
        <dbReference type="ARBA" id="ARBA00007789"/>
    </source>
</evidence>
<protein>
    <submittedName>
        <fullName evidence="3">Alkanal monooxygenase alpha chain</fullName>
        <ecNumber evidence="3">1.14.14.3</ecNumber>
    </submittedName>
</protein>
<dbReference type="InterPro" id="IPR036661">
    <property type="entry name" value="Luciferase-like_sf"/>
</dbReference>
<dbReference type="InterPro" id="IPR019949">
    <property type="entry name" value="CmoO-like"/>
</dbReference>
<organism evidence="3 4">
    <name type="scientific">Occultella aeris</name>
    <dbReference type="NCBI Taxonomy" id="2761496"/>
    <lineage>
        <taxon>Bacteria</taxon>
        <taxon>Bacillati</taxon>
        <taxon>Actinomycetota</taxon>
        <taxon>Actinomycetes</taxon>
        <taxon>Micrococcales</taxon>
        <taxon>Ruaniaceae</taxon>
        <taxon>Occultella</taxon>
    </lineage>
</organism>
<accession>A0A7M4DFC0</accession>
<dbReference type="GO" id="GO:0047646">
    <property type="term" value="F:alkanal monooxygenase (FMN-linked) activity"/>
    <property type="evidence" value="ECO:0007669"/>
    <property type="project" value="UniProtKB-EC"/>
</dbReference>
<keyword evidence="3" id="KW-0503">Monooxygenase</keyword>
<dbReference type="SUPFAM" id="SSF51679">
    <property type="entry name" value="Bacterial luciferase-like"/>
    <property type="match status" value="1"/>
</dbReference>
<dbReference type="Gene3D" id="3.20.20.30">
    <property type="entry name" value="Luciferase-like domain"/>
    <property type="match status" value="1"/>
</dbReference>
<keyword evidence="4" id="KW-1185">Reference proteome</keyword>
<dbReference type="Pfam" id="PF00296">
    <property type="entry name" value="Bac_luciferase"/>
    <property type="match status" value="1"/>
</dbReference>
<proteinExistence type="predicted"/>
<dbReference type="GO" id="GO:0005829">
    <property type="term" value="C:cytosol"/>
    <property type="evidence" value="ECO:0007669"/>
    <property type="project" value="TreeGrafter"/>
</dbReference>
<feature type="domain" description="Luciferase-like" evidence="2">
    <location>
        <begin position="44"/>
        <end position="327"/>
    </location>
</feature>
<gene>
    <name evidence="3" type="primary">luxA_3</name>
    <name evidence="3" type="ORF">HALOF300_00811</name>
</gene>
<dbReference type="EMBL" id="CACRYJ010000014">
    <property type="protein sequence ID" value="VZO35613.1"/>
    <property type="molecule type" value="Genomic_DNA"/>
</dbReference>